<name>A0AAU7P3T2_9XANT</name>
<evidence type="ECO:0000313" key="1">
    <source>
        <dbReference type="EMBL" id="XBS36328.1"/>
    </source>
</evidence>
<reference evidence="1" key="1">
    <citation type="submission" date="2024-02" db="EMBL/GenBank/DDBJ databases">
        <title>Complete genome sequence of Xanthomonas sp. 10-10.</title>
        <authorList>
            <person name="Biessy A."/>
            <person name="Ciotola M."/>
            <person name="Cadieux M."/>
            <person name="Soufiane B."/>
            <person name="Laforest M."/>
            <person name="Filion M."/>
        </authorList>
    </citation>
    <scope>NUCLEOTIDE SEQUENCE</scope>
    <source>
        <strain evidence="1">10-10</strain>
    </source>
</reference>
<dbReference type="EMBL" id="CP144460">
    <property type="protein sequence ID" value="XBS36328.1"/>
    <property type="molecule type" value="Genomic_DNA"/>
</dbReference>
<proteinExistence type="predicted"/>
<sequence length="96" mass="10720">MELSRGTAAPKQRLLTVDLEFKVRVTPREGWKIGAFNLEAVSDSVPSWDIRVAFNYPDNITMTEFWLALGAEYSGRTKLSISVAHGFLTVVNVPVH</sequence>
<dbReference type="RefSeq" id="WP_349655486.1">
    <property type="nucleotide sequence ID" value="NZ_CP144460.1"/>
</dbReference>
<organism evidence="1">
    <name type="scientific">Xanthomonas sp. 10-10</name>
    <dbReference type="NCBI Taxonomy" id="3115848"/>
    <lineage>
        <taxon>Bacteria</taxon>
        <taxon>Pseudomonadati</taxon>
        <taxon>Pseudomonadota</taxon>
        <taxon>Gammaproteobacteria</taxon>
        <taxon>Lysobacterales</taxon>
        <taxon>Lysobacteraceae</taxon>
        <taxon>Xanthomonas</taxon>
    </lineage>
</organism>
<protein>
    <submittedName>
        <fullName evidence="1">Uncharacterized protein</fullName>
    </submittedName>
</protein>
<accession>A0AAU7P3T2</accession>
<gene>
    <name evidence="1" type="ORF">VZ068_12495</name>
</gene>
<dbReference type="AlphaFoldDB" id="A0AAU7P3T2"/>